<evidence type="ECO:0000313" key="1">
    <source>
        <dbReference type="EMBL" id="UXE60896.1"/>
    </source>
</evidence>
<sequence length="51" mass="6178">MHKQKNQFLRFYKIIGCFVKTNCKIVIHQLIVFSDRSFPCCFKERSPLTQR</sequence>
<proteinExistence type="predicted"/>
<dbReference type="Proteomes" id="UP001065613">
    <property type="component" value="Chromosome"/>
</dbReference>
<accession>A0A977PVC4</accession>
<name>A0A977PVC4_9CYAN</name>
<dbReference type="KEGG" id="wna:KA717_36560"/>
<protein>
    <submittedName>
        <fullName evidence="1">Uncharacterized protein</fullName>
    </submittedName>
</protein>
<dbReference type="EMBL" id="CP073041">
    <property type="protein sequence ID" value="UXE60896.1"/>
    <property type="molecule type" value="Genomic_DNA"/>
</dbReference>
<gene>
    <name evidence="1" type="ORF">KA717_36560</name>
</gene>
<organism evidence="1">
    <name type="scientific">Woronichinia naegeliana WA131</name>
    <dbReference type="NCBI Taxonomy" id="2824559"/>
    <lineage>
        <taxon>Bacteria</taxon>
        <taxon>Bacillati</taxon>
        <taxon>Cyanobacteriota</taxon>
        <taxon>Cyanophyceae</taxon>
        <taxon>Synechococcales</taxon>
        <taxon>Coelosphaeriaceae</taxon>
        <taxon>Woronichinia</taxon>
    </lineage>
</organism>
<dbReference type="AlphaFoldDB" id="A0A977PVC4"/>
<reference evidence="1" key="1">
    <citation type="submission" date="2021-04" db="EMBL/GenBank/DDBJ databases">
        <title>Genome sequence of Woronichinia naegeliana from Washington state freshwater lake bloom.</title>
        <authorList>
            <person name="Dreher T.W."/>
        </authorList>
    </citation>
    <scope>NUCLEOTIDE SEQUENCE</scope>
    <source>
        <strain evidence="1">WA131</strain>
    </source>
</reference>